<dbReference type="Proteomes" id="UP000249605">
    <property type="component" value="Chromosome"/>
</dbReference>
<name>A0A2U9S441_9PROT</name>
<protein>
    <submittedName>
        <fullName evidence="2">Uncharacterized protein</fullName>
    </submittedName>
</protein>
<dbReference type="AlphaFoldDB" id="A0A2U9S441"/>
<reference evidence="2 3" key="1">
    <citation type="journal article" date="2019" name="Int. J. Syst. Evol. Microbiol.">
        <title>Azospirillum ramasamyi sp. nov., a novel diazotrophic bacterium isolated from fermented bovine products.</title>
        <authorList>
            <person name="Anandham R."/>
            <person name="Heo J."/>
            <person name="Krishnamoorthy R."/>
            <person name="SenthilKumar M."/>
            <person name="Gopal N.O."/>
            <person name="Kim S.J."/>
            <person name="Kwon S.W."/>
        </authorList>
    </citation>
    <scope>NUCLEOTIDE SEQUENCE [LARGE SCALE GENOMIC DNA]</scope>
    <source>
        <strain evidence="2 3">M2T2B2</strain>
    </source>
</reference>
<organism evidence="2 3">
    <name type="scientific">Azospirillum ramasamyi</name>
    <dbReference type="NCBI Taxonomy" id="682998"/>
    <lineage>
        <taxon>Bacteria</taxon>
        <taxon>Pseudomonadati</taxon>
        <taxon>Pseudomonadota</taxon>
        <taxon>Alphaproteobacteria</taxon>
        <taxon>Rhodospirillales</taxon>
        <taxon>Azospirillaceae</taxon>
        <taxon>Azospirillum</taxon>
    </lineage>
</organism>
<gene>
    <name evidence="2" type="ORF">DM194_08850</name>
</gene>
<evidence type="ECO:0000313" key="2">
    <source>
        <dbReference type="EMBL" id="AWU94360.1"/>
    </source>
</evidence>
<evidence type="ECO:0000313" key="3">
    <source>
        <dbReference type="Proteomes" id="UP000249605"/>
    </source>
</evidence>
<sequence>MPNWWRRAGSTQGWRRCSSTGRTGWRRGKRFPFRGILLKATAGLWTERGKPRLRHKADCNPLWSATAVPAARAAKPNRRMGS</sequence>
<proteinExistence type="predicted"/>
<evidence type="ECO:0000256" key="1">
    <source>
        <dbReference type="SAM" id="MobiDB-lite"/>
    </source>
</evidence>
<feature type="region of interest" description="Disordered" evidence="1">
    <location>
        <begin position="1"/>
        <end position="22"/>
    </location>
</feature>
<dbReference type="EMBL" id="CP029829">
    <property type="protein sequence ID" value="AWU94360.1"/>
    <property type="molecule type" value="Genomic_DNA"/>
</dbReference>
<feature type="compositionally biased region" description="Polar residues" evidence="1">
    <location>
        <begin position="9"/>
        <end position="22"/>
    </location>
</feature>
<dbReference type="KEGG" id="azm:DM194_08850"/>
<accession>A0A2U9S441</accession>
<keyword evidence="3" id="KW-1185">Reference proteome</keyword>